<dbReference type="AlphaFoldDB" id="A0A7S4RZT5"/>
<reference evidence="2" key="1">
    <citation type="submission" date="2021-01" db="EMBL/GenBank/DDBJ databases">
        <authorList>
            <person name="Corre E."/>
            <person name="Pelletier E."/>
            <person name="Niang G."/>
            <person name="Scheremetjew M."/>
            <person name="Finn R."/>
            <person name="Kale V."/>
            <person name="Holt S."/>
            <person name="Cochrane G."/>
            <person name="Meng A."/>
            <person name="Brown T."/>
            <person name="Cohen L."/>
        </authorList>
    </citation>
    <scope>NUCLEOTIDE SEQUENCE</scope>
    <source>
        <strain evidence="2">GSO104</strain>
    </source>
</reference>
<evidence type="ECO:0000313" key="2">
    <source>
        <dbReference type="EMBL" id="CAE4629291.1"/>
    </source>
</evidence>
<evidence type="ECO:0000256" key="1">
    <source>
        <dbReference type="SAM" id="SignalP"/>
    </source>
</evidence>
<name>A0A7S4RZT5_9STRA</name>
<sequence>MILMLGIISFSSLAFSATDQMMEKKKEEIVSSTHRWTVNDDLNNSGGIRWRNIMVRTEPARRYNDNKYERRGEGGDANDDYVDNGSYVLHPSSGFVKNGHICGILGPSGT</sequence>
<feature type="signal peptide" evidence="1">
    <location>
        <begin position="1"/>
        <end position="16"/>
    </location>
</feature>
<feature type="chain" id="PRO_5031472105" description="ABC transporter domain-containing protein" evidence="1">
    <location>
        <begin position="17"/>
        <end position="110"/>
    </location>
</feature>
<organism evidence="2">
    <name type="scientific">Ditylum brightwellii</name>
    <dbReference type="NCBI Taxonomy" id="49249"/>
    <lineage>
        <taxon>Eukaryota</taxon>
        <taxon>Sar</taxon>
        <taxon>Stramenopiles</taxon>
        <taxon>Ochrophyta</taxon>
        <taxon>Bacillariophyta</taxon>
        <taxon>Mediophyceae</taxon>
        <taxon>Lithodesmiophycidae</taxon>
        <taxon>Lithodesmiales</taxon>
        <taxon>Lithodesmiaceae</taxon>
        <taxon>Ditylum</taxon>
    </lineage>
</organism>
<protein>
    <recommendedName>
        <fullName evidence="3">ABC transporter domain-containing protein</fullName>
    </recommendedName>
</protein>
<accession>A0A7S4RZT5</accession>
<keyword evidence="1" id="KW-0732">Signal</keyword>
<proteinExistence type="predicted"/>
<gene>
    <name evidence="2" type="ORF">DBRI00130_LOCUS26506</name>
</gene>
<dbReference type="EMBL" id="HBNS01033876">
    <property type="protein sequence ID" value="CAE4629291.1"/>
    <property type="molecule type" value="Transcribed_RNA"/>
</dbReference>
<evidence type="ECO:0008006" key="3">
    <source>
        <dbReference type="Google" id="ProtNLM"/>
    </source>
</evidence>